<feature type="domain" description="FHA" evidence="8">
    <location>
        <begin position="412"/>
        <end position="467"/>
    </location>
</feature>
<accession>A0A7W3IQK9</accession>
<dbReference type="CDD" id="cd00060">
    <property type="entry name" value="FHA"/>
    <property type="match status" value="1"/>
</dbReference>
<comment type="subcellular location">
    <subcellularLocation>
        <location evidence="1">Membrane</location>
        <topology evidence="1">Multi-pass membrane protein</topology>
    </subcellularLocation>
</comment>
<comment type="caution">
    <text evidence="9">The sequence shown here is derived from an EMBL/GenBank/DDBJ whole genome shotgun (WGS) entry which is preliminary data.</text>
</comment>
<dbReference type="InterPro" id="IPR010432">
    <property type="entry name" value="RDD"/>
</dbReference>
<dbReference type="Pfam" id="PF00498">
    <property type="entry name" value="FHA"/>
    <property type="match status" value="1"/>
</dbReference>
<evidence type="ECO:0000313" key="9">
    <source>
        <dbReference type="EMBL" id="MBA8793418.1"/>
    </source>
</evidence>
<name>A0A7W3IQK9_9ACTN</name>
<protein>
    <submittedName>
        <fullName evidence="9">Putative RDD family membrane protein YckC</fullName>
    </submittedName>
</protein>
<feature type="transmembrane region" description="Helical" evidence="7">
    <location>
        <begin position="64"/>
        <end position="91"/>
    </location>
</feature>
<evidence type="ECO:0000259" key="8">
    <source>
        <dbReference type="PROSITE" id="PS50006"/>
    </source>
</evidence>
<evidence type="ECO:0000256" key="7">
    <source>
        <dbReference type="SAM" id="Phobius"/>
    </source>
</evidence>
<evidence type="ECO:0000256" key="5">
    <source>
        <dbReference type="ARBA" id="ARBA00023136"/>
    </source>
</evidence>
<dbReference type="GO" id="GO:0016020">
    <property type="term" value="C:membrane"/>
    <property type="evidence" value="ECO:0007669"/>
    <property type="project" value="UniProtKB-SubCell"/>
</dbReference>
<proteinExistence type="predicted"/>
<evidence type="ECO:0000256" key="3">
    <source>
        <dbReference type="ARBA" id="ARBA00022692"/>
    </source>
</evidence>
<feature type="transmembrane region" description="Helical" evidence="7">
    <location>
        <begin position="103"/>
        <end position="125"/>
    </location>
</feature>
<evidence type="ECO:0000256" key="4">
    <source>
        <dbReference type="ARBA" id="ARBA00022989"/>
    </source>
</evidence>
<evidence type="ECO:0000313" key="10">
    <source>
        <dbReference type="Proteomes" id="UP000523079"/>
    </source>
</evidence>
<dbReference type="Gene3D" id="2.60.200.20">
    <property type="match status" value="1"/>
</dbReference>
<keyword evidence="3 7" id="KW-0812">Transmembrane</keyword>
<evidence type="ECO:0000256" key="6">
    <source>
        <dbReference type="SAM" id="MobiDB-lite"/>
    </source>
</evidence>
<dbReference type="AlphaFoldDB" id="A0A7W3IQK9"/>
<sequence length="503" mass="52099">MSVPVAQARGGAAVGLPPGVLLGDLGRRAAAFGIDLALPVVLLVVALVVGSPLVWLVAGALSVAWWLVCASLFTSRAAGPGMLVLGLQVVALRNGRPLTFGRFLLRSLVLLGLTVTVVGLLIMVFQLVQQRRRQGWHDLVAGSVVIVRRALAPRRPHGRTATAPQAAGEPGDEPEREAAPEPDSPAPTAVHPAVEDEPRSVTTTGVLLTEDDVDRPEPAVPTGESAESGTAQGRGGSAPDSDATRSEPDAFDRDAEVVDQPGPASTTDEHAPEEQDAAAETPVPAVVPGPTGPAEPDVSEPYRVEQEPGEQEPGDLEVPADAGPAEGPGADEDERPADEAPDPAADELLAPPAEPAAVVGAPAPDDVRSSPEEEPVTPGPVAAVPDERETTPTGPLRLVLDDDRPLEPSPLTLLGRNPQPGPDEADAVVVKVRDQARTVSKLHLAIVVDATGSYVVDRESTNGSAVTTADGSYHLLTPEVRRRLAPGDVIAFGDHRITVRADG</sequence>
<evidence type="ECO:0000256" key="2">
    <source>
        <dbReference type="ARBA" id="ARBA00022553"/>
    </source>
</evidence>
<reference evidence="9 10" key="1">
    <citation type="submission" date="2020-07" db="EMBL/GenBank/DDBJ databases">
        <title>Sequencing the genomes of 1000 actinobacteria strains.</title>
        <authorList>
            <person name="Klenk H.-P."/>
        </authorList>
    </citation>
    <scope>NUCLEOTIDE SEQUENCE [LARGE SCALE GENOMIC DNA]</scope>
    <source>
        <strain evidence="9 10">DSM 100723</strain>
    </source>
</reference>
<organism evidence="9 10">
    <name type="scientific">Microlunatus kandeliicorticis</name>
    <dbReference type="NCBI Taxonomy" id="1759536"/>
    <lineage>
        <taxon>Bacteria</taxon>
        <taxon>Bacillati</taxon>
        <taxon>Actinomycetota</taxon>
        <taxon>Actinomycetes</taxon>
        <taxon>Propionibacteriales</taxon>
        <taxon>Propionibacteriaceae</taxon>
        <taxon>Microlunatus</taxon>
    </lineage>
</organism>
<feature type="compositionally biased region" description="Low complexity" evidence="6">
    <location>
        <begin position="346"/>
        <end position="364"/>
    </location>
</feature>
<keyword evidence="2" id="KW-0597">Phosphoprotein</keyword>
<dbReference type="InterPro" id="IPR008984">
    <property type="entry name" value="SMAD_FHA_dom_sf"/>
</dbReference>
<dbReference type="Pfam" id="PF06271">
    <property type="entry name" value="RDD"/>
    <property type="match status" value="1"/>
</dbReference>
<keyword evidence="4 7" id="KW-1133">Transmembrane helix</keyword>
<dbReference type="RefSeq" id="WP_182559048.1">
    <property type="nucleotide sequence ID" value="NZ_JACGWT010000002.1"/>
</dbReference>
<feature type="compositionally biased region" description="Acidic residues" evidence="6">
    <location>
        <begin position="329"/>
        <end position="345"/>
    </location>
</feature>
<keyword evidence="5 7" id="KW-0472">Membrane</keyword>
<feature type="compositionally biased region" description="Basic and acidic residues" evidence="6">
    <location>
        <begin position="242"/>
        <end position="256"/>
    </location>
</feature>
<dbReference type="SUPFAM" id="SSF49879">
    <property type="entry name" value="SMAD/FHA domain"/>
    <property type="match status" value="1"/>
</dbReference>
<evidence type="ECO:0000256" key="1">
    <source>
        <dbReference type="ARBA" id="ARBA00004141"/>
    </source>
</evidence>
<feature type="transmembrane region" description="Helical" evidence="7">
    <location>
        <begin position="36"/>
        <end position="58"/>
    </location>
</feature>
<gene>
    <name evidence="9" type="ORF">FHX74_001023</name>
</gene>
<dbReference type="InterPro" id="IPR000253">
    <property type="entry name" value="FHA_dom"/>
</dbReference>
<dbReference type="Proteomes" id="UP000523079">
    <property type="component" value="Unassembled WGS sequence"/>
</dbReference>
<feature type="region of interest" description="Disordered" evidence="6">
    <location>
        <begin position="155"/>
        <end position="404"/>
    </location>
</feature>
<dbReference type="EMBL" id="JACGWT010000002">
    <property type="protein sequence ID" value="MBA8793418.1"/>
    <property type="molecule type" value="Genomic_DNA"/>
</dbReference>
<dbReference type="PROSITE" id="PS50006">
    <property type="entry name" value="FHA_DOMAIN"/>
    <property type="match status" value="1"/>
</dbReference>
<feature type="compositionally biased region" description="Low complexity" evidence="6">
    <location>
        <begin position="319"/>
        <end position="328"/>
    </location>
</feature>
<keyword evidence="10" id="KW-1185">Reference proteome</keyword>